<sequence>MPKFLTITETRKQLLTLPEQLTDEPVIITKHGKPAMVALGYEQFESIMETLEVLSDPELMNILRQSLAQADQGETLALEDAIAKLGL</sequence>
<dbReference type="STRING" id="329726.AM1_2741"/>
<evidence type="ECO:0000256" key="1">
    <source>
        <dbReference type="ARBA" id="ARBA00009981"/>
    </source>
</evidence>
<gene>
    <name evidence="3" type="ordered locus">AM1_2741</name>
</gene>
<accession>B0C857</accession>
<dbReference type="InterPro" id="IPR051405">
    <property type="entry name" value="phD/YefM_antitoxin"/>
</dbReference>
<reference evidence="3 4" key="1">
    <citation type="journal article" date="2008" name="Proc. Natl. Acad. Sci. U.S.A.">
        <title>Niche adaptation and genome expansion in the chlorophyll d-producing cyanobacterium Acaryochloris marina.</title>
        <authorList>
            <person name="Swingley W.D."/>
            <person name="Chen M."/>
            <person name="Cheung P.C."/>
            <person name="Conrad A.L."/>
            <person name="Dejesa L.C."/>
            <person name="Hao J."/>
            <person name="Honchak B.M."/>
            <person name="Karbach L.E."/>
            <person name="Kurdoglu A."/>
            <person name="Lahiri S."/>
            <person name="Mastrian S.D."/>
            <person name="Miyashita H."/>
            <person name="Page L."/>
            <person name="Ramakrishna P."/>
            <person name="Satoh S."/>
            <person name="Sattley W.M."/>
            <person name="Shimada Y."/>
            <person name="Taylor H.L."/>
            <person name="Tomo T."/>
            <person name="Tsuchiya T."/>
            <person name="Wang Z.T."/>
            <person name="Raymond J."/>
            <person name="Mimuro M."/>
            <person name="Blankenship R.E."/>
            <person name="Touchman J.W."/>
        </authorList>
    </citation>
    <scope>NUCLEOTIDE SEQUENCE [LARGE SCALE GENOMIC DNA]</scope>
    <source>
        <strain evidence="4">MBIC 11017</strain>
    </source>
</reference>
<proteinExistence type="inferred from homology"/>
<dbReference type="eggNOG" id="COG2161">
    <property type="taxonomic scope" value="Bacteria"/>
</dbReference>
<dbReference type="PANTHER" id="PTHR33713">
    <property type="entry name" value="ANTITOXIN YAFN-RELATED"/>
    <property type="match status" value="1"/>
</dbReference>
<dbReference type="Proteomes" id="UP000000268">
    <property type="component" value="Chromosome"/>
</dbReference>
<dbReference type="SUPFAM" id="SSF143120">
    <property type="entry name" value="YefM-like"/>
    <property type="match status" value="1"/>
</dbReference>
<organism evidence="3 4">
    <name type="scientific">Acaryochloris marina (strain MBIC 11017)</name>
    <dbReference type="NCBI Taxonomy" id="329726"/>
    <lineage>
        <taxon>Bacteria</taxon>
        <taxon>Bacillati</taxon>
        <taxon>Cyanobacteriota</taxon>
        <taxon>Cyanophyceae</taxon>
        <taxon>Acaryochloridales</taxon>
        <taxon>Acaryochloridaceae</taxon>
        <taxon>Acaryochloris</taxon>
    </lineage>
</organism>
<dbReference type="PANTHER" id="PTHR33713:SF10">
    <property type="entry name" value="ANTITOXIN YAFN"/>
    <property type="match status" value="1"/>
</dbReference>
<evidence type="ECO:0000256" key="2">
    <source>
        <dbReference type="RuleBase" id="RU362080"/>
    </source>
</evidence>
<dbReference type="HOGENOM" id="CLU_155837_0_1_3"/>
<protein>
    <recommendedName>
        <fullName evidence="2">Antitoxin</fullName>
    </recommendedName>
</protein>
<dbReference type="Pfam" id="PF02604">
    <property type="entry name" value="PhdYeFM_antitox"/>
    <property type="match status" value="1"/>
</dbReference>
<dbReference type="InterPro" id="IPR006442">
    <property type="entry name" value="Antitoxin_Phd/YefM"/>
</dbReference>
<evidence type="ECO:0000313" key="4">
    <source>
        <dbReference type="Proteomes" id="UP000000268"/>
    </source>
</evidence>
<dbReference type="Gene3D" id="3.40.1620.10">
    <property type="entry name" value="YefM-like domain"/>
    <property type="match status" value="1"/>
</dbReference>
<keyword evidence="4" id="KW-1185">Reference proteome</keyword>
<dbReference type="Gene3D" id="1.10.1220.170">
    <property type="match status" value="1"/>
</dbReference>
<dbReference type="InterPro" id="IPR036165">
    <property type="entry name" value="YefM-like_sf"/>
</dbReference>
<dbReference type="OrthoDB" id="573439at2"/>
<dbReference type="AlphaFoldDB" id="B0C857"/>
<comment type="function">
    <text evidence="2">Antitoxin component of a type II toxin-antitoxin (TA) system.</text>
</comment>
<name>B0C857_ACAM1</name>
<dbReference type="KEGG" id="amr:AM1_2741"/>
<dbReference type="EMBL" id="CP000828">
    <property type="protein sequence ID" value="ABW27741.1"/>
    <property type="molecule type" value="Genomic_DNA"/>
</dbReference>
<evidence type="ECO:0000313" key="3">
    <source>
        <dbReference type="EMBL" id="ABW27741.1"/>
    </source>
</evidence>
<dbReference type="NCBIfam" id="TIGR01552">
    <property type="entry name" value="phd_fam"/>
    <property type="match status" value="1"/>
</dbReference>
<dbReference type="RefSeq" id="WP_012163188.1">
    <property type="nucleotide sequence ID" value="NC_009925.1"/>
</dbReference>
<comment type="similarity">
    <text evidence="1 2">Belongs to the phD/YefM antitoxin family.</text>
</comment>